<dbReference type="PROSITE" id="PS51257">
    <property type="entry name" value="PROKAR_LIPOPROTEIN"/>
    <property type="match status" value="1"/>
</dbReference>
<comment type="similarity">
    <text evidence="2">Belongs to the bacterial solute-binding protein 3 family.</text>
</comment>
<dbReference type="InterPro" id="IPR001638">
    <property type="entry name" value="Solute-binding_3/MltF_N"/>
</dbReference>
<protein>
    <submittedName>
        <fullName evidence="6">Transporter substrate-binding domain-containing protein</fullName>
    </submittedName>
</protein>
<dbReference type="Proteomes" id="UP000433788">
    <property type="component" value="Unassembled WGS sequence"/>
</dbReference>
<reference evidence="6 7" key="1">
    <citation type="submission" date="2019-11" db="EMBL/GenBank/DDBJ databases">
        <authorList>
            <person name="Zhang X.Y."/>
        </authorList>
    </citation>
    <scope>NUCLEOTIDE SEQUENCE [LARGE SCALE GENOMIC DNA]</scope>
    <source>
        <strain evidence="6 7">C176</strain>
    </source>
</reference>
<evidence type="ECO:0000256" key="3">
    <source>
        <dbReference type="ARBA" id="ARBA00022729"/>
    </source>
</evidence>
<dbReference type="GO" id="GO:0009253">
    <property type="term" value="P:peptidoglycan catabolic process"/>
    <property type="evidence" value="ECO:0007669"/>
    <property type="project" value="TreeGrafter"/>
</dbReference>
<dbReference type="SMART" id="SM00062">
    <property type="entry name" value="PBPb"/>
    <property type="match status" value="1"/>
</dbReference>
<evidence type="ECO:0000256" key="4">
    <source>
        <dbReference type="ARBA" id="ARBA00023237"/>
    </source>
</evidence>
<evidence type="ECO:0000313" key="6">
    <source>
        <dbReference type="EMBL" id="MRH78191.1"/>
    </source>
</evidence>
<dbReference type="EMBL" id="WJPP01000003">
    <property type="protein sequence ID" value="MRH78191.1"/>
    <property type="molecule type" value="Genomic_DNA"/>
</dbReference>
<keyword evidence="7" id="KW-1185">Reference proteome</keyword>
<keyword evidence="4" id="KW-0998">Cell outer membrane</keyword>
<gene>
    <name evidence="6" type="ORF">GH984_05675</name>
</gene>
<evidence type="ECO:0000256" key="2">
    <source>
        <dbReference type="ARBA" id="ARBA00010333"/>
    </source>
</evidence>
<dbReference type="CDD" id="cd01009">
    <property type="entry name" value="PBP2_YfhD_N"/>
    <property type="match status" value="1"/>
</dbReference>
<evidence type="ECO:0000256" key="1">
    <source>
        <dbReference type="ARBA" id="ARBA00004339"/>
    </source>
</evidence>
<dbReference type="Gene3D" id="1.10.530.10">
    <property type="match status" value="1"/>
</dbReference>
<sequence length="472" mass="53126">MAVRFLITLFLTLGCVLIQLQGISHAAIKSERLMPWSGDLDGMVERRVIRVLVPYSRTLYFLDGPEQRGIAYEMMRDFETELNRQLGNPHLRTVVAFIPTTRARLIPALEEGLGDVIAANLTVTDARSQRVAFTTPLGRDVRELLISHKNAAVPTDWDGLAGQTLMVHPDSSYFEHLLAVNRDLAARGKAVINITEAPGHFETEDILEMVNAGIVDYTIADTYLATLWKSVFEQIRVHPDLVLSQGNTIAFAVRKGSPALKDALDQFLVTRRTGSLQGNILINRYYRNSNFIKDATDEADRARFLGLVDLFRRYADEYDLDWRMLIAQGYQESRLDNTVVSPAGAIGIMQLLPSTAADMGVTDPTVLEDNVLAGIRYVRYLKDEFFNDPALDASQRLLFALAAYNAGPGRVRQLRQAALERGLDNNRWFDNVERLAAERIGRETVQYVANIYKYYVAYQIILEQILPLDSPN</sequence>
<evidence type="ECO:0000313" key="7">
    <source>
        <dbReference type="Proteomes" id="UP000433788"/>
    </source>
</evidence>
<comment type="caution">
    <text evidence="6">The sequence shown here is derived from an EMBL/GenBank/DDBJ whole genome shotgun (WGS) entry which is preliminary data.</text>
</comment>
<feature type="domain" description="Solute-binding protein family 3/N-terminal" evidence="5">
    <location>
        <begin position="48"/>
        <end position="289"/>
    </location>
</feature>
<dbReference type="GO" id="GO:0009279">
    <property type="term" value="C:cell outer membrane"/>
    <property type="evidence" value="ECO:0007669"/>
    <property type="project" value="UniProtKB-SubCell"/>
</dbReference>
<accession>A0A6N7QP74</accession>
<keyword evidence="3" id="KW-0732">Signal</keyword>
<comment type="subcellular location">
    <subcellularLocation>
        <location evidence="1">Cell outer membrane</location>
        <topology evidence="1">Peripheral membrane protein</topology>
    </subcellularLocation>
</comment>
<dbReference type="AlphaFoldDB" id="A0A6N7QP74"/>
<dbReference type="SUPFAM" id="SSF53955">
    <property type="entry name" value="Lysozyme-like"/>
    <property type="match status" value="1"/>
</dbReference>
<dbReference type="PANTHER" id="PTHR35936:SF32">
    <property type="entry name" value="MEMBRANE-BOUND LYTIC MUREIN TRANSGLYCOSYLASE F"/>
    <property type="match status" value="1"/>
</dbReference>
<name>A0A6N7QP74_9GAMM</name>
<organism evidence="6 7">
    <name type="scientific">Spiribacter salilacus</name>
    <dbReference type="NCBI Taxonomy" id="2664894"/>
    <lineage>
        <taxon>Bacteria</taxon>
        <taxon>Pseudomonadati</taxon>
        <taxon>Pseudomonadota</taxon>
        <taxon>Gammaproteobacteria</taxon>
        <taxon>Chromatiales</taxon>
        <taxon>Ectothiorhodospiraceae</taxon>
        <taxon>Spiribacter</taxon>
    </lineage>
</organism>
<dbReference type="InterPro" id="IPR023346">
    <property type="entry name" value="Lysozyme-like_dom_sf"/>
</dbReference>
<dbReference type="PANTHER" id="PTHR35936">
    <property type="entry name" value="MEMBRANE-BOUND LYTIC MUREIN TRANSGLYCOSYLASE F"/>
    <property type="match status" value="1"/>
</dbReference>
<proteinExistence type="inferred from homology"/>
<dbReference type="CDD" id="cd13403">
    <property type="entry name" value="MLTF-like"/>
    <property type="match status" value="1"/>
</dbReference>
<keyword evidence="4" id="KW-0472">Membrane</keyword>
<dbReference type="Pfam" id="PF00497">
    <property type="entry name" value="SBP_bac_3"/>
    <property type="match status" value="1"/>
</dbReference>
<dbReference type="GO" id="GO:0008933">
    <property type="term" value="F:peptidoglycan lytic transglycosylase activity"/>
    <property type="evidence" value="ECO:0007669"/>
    <property type="project" value="TreeGrafter"/>
</dbReference>
<evidence type="ECO:0000259" key="5">
    <source>
        <dbReference type="SMART" id="SM00062"/>
    </source>
</evidence>
<dbReference type="Gene3D" id="3.40.190.10">
    <property type="entry name" value="Periplasmic binding protein-like II"/>
    <property type="match status" value="2"/>
</dbReference>
<dbReference type="InterPro" id="IPR008258">
    <property type="entry name" value="Transglycosylase_SLT_dom_1"/>
</dbReference>
<dbReference type="Pfam" id="PF01464">
    <property type="entry name" value="SLT"/>
    <property type="match status" value="1"/>
</dbReference>
<dbReference type="SUPFAM" id="SSF53850">
    <property type="entry name" value="Periplasmic binding protein-like II"/>
    <property type="match status" value="1"/>
</dbReference>